<keyword evidence="3 9" id="KW-0812">Transmembrane</keyword>
<dbReference type="EnsemblMetazoa" id="XM_038218702.1">
    <property type="protein sequence ID" value="XP_038074630.1"/>
    <property type="gene ID" value="LOC119742593"/>
</dbReference>
<dbReference type="GO" id="GO:0048280">
    <property type="term" value="P:vesicle fusion with Golgi apparatus"/>
    <property type="evidence" value="ECO:0007669"/>
    <property type="project" value="TreeGrafter"/>
</dbReference>
<comment type="function">
    <text evidence="8">Involved in the maintenance of the Golgi structure.</text>
</comment>
<evidence type="ECO:0000256" key="9">
    <source>
        <dbReference type="RuleBase" id="RU361264"/>
    </source>
</evidence>
<evidence type="ECO:0000313" key="11">
    <source>
        <dbReference type="EnsemblMetazoa" id="XP_038074630.1"/>
    </source>
</evidence>
<dbReference type="OrthoDB" id="411251at2759"/>
<dbReference type="GO" id="GO:0006888">
    <property type="term" value="P:endoplasmic reticulum to Golgi vesicle-mediated transport"/>
    <property type="evidence" value="ECO:0007669"/>
    <property type="project" value="InterPro"/>
</dbReference>
<dbReference type="PANTHER" id="PTHR21236">
    <property type="entry name" value="GOLGI MEMBRANE PROTEIN YIP1"/>
    <property type="match status" value="1"/>
</dbReference>
<evidence type="ECO:0000256" key="2">
    <source>
        <dbReference type="ARBA" id="ARBA00010596"/>
    </source>
</evidence>
<evidence type="ECO:0000259" key="10">
    <source>
        <dbReference type="Pfam" id="PF04893"/>
    </source>
</evidence>
<dbReference type="AlphaFoldDB" id="A0A914BFJ2"/>
<dbReference type="Pfam" id="PF04893">
    <property type="entry name" value="Yip1"/>
    <property type="match status" value="1"/>
</dbReference>
<feature type="transmembrane region" description="Helical" evidence="9">
    <location>
        <begin position="172"/>
        <end position="188"/>
    </location>
</feature>
<evidence type="ECO:0000256" key="4">
    <source>
        <dbReference type="ARBA" id="ARBA00022989"/>
    </source>
</evidence>
<dbReference type="InterPro" id="IPR045231">
    <property type="entry name" value="Yip1/4-like"/>
</dbReference>
<evidence type="ECO:0000256" key="7">
    <source>
        <dbReference type="ARBA" id="ARBA00024188"/>
    </source>
</evidence>
<evidence type="ECO:0000256" key="1">
    <source>
        <dbReference type="ARBA" id="ARBA00004653"/>
    </source>
</evidence>
<dbReference type="GO" id="GO:0005802">
    <property type="term" value="C:trans-Golgi network"/>
    <property type="evidence" value="ECO:0007669"/>
    <property type="project" value="TreeGrafter"/>
</dbReference>
<name>A0A914BFJ2_PATMI</name>
<comment type="subcellular location">
    <subcellularLocation>
        <location evidence="1 9">Golgi apparatus membrane</location>
        <topology evidence="1 9">Multi-pass membrane protein</topology>
    </subcellularLocation>
    <subcellularLocation>
        <location evidence="7">Golgi apparatus</location>
        <location evidence="7">cis-Golgi network membrane</location>
    </subcellularLocation>
</comment>
<protein>
    <recommendedName>
        <fullName evidence="9">Protein YIPF</fullName>
    </recommendedName>
</protein>
<feature type="transmembrane region" description="Helical" evidence="9">
    <location>
        <begin position="194"/>
        <end position="212"/>
    </location>
</feature>
<evidence type="ECO:0000313" key="12">
    <source>
        <dbReference type="Proteomes" id="UP000887568"/>
    </source>
</evidence>
<keyword evidence="4 9" id="KW-1133">Transmembrane helix</keyword>
<dbReference type="GO" id="GO:0000139">
    <property type="term" value="C:Golgi membrane"/>
    <property type="evidence" value="ECO:0007669"/>
    <property type="project" value="UniProtKB-SubCell"/>
</dbReference>
<accession>A0A914BFJ2</accession>
<dbReference type="RefSeq" id="XP_038074630.1">
    <property type="nucleotide sequence ID" value="XM_038218702.1"/>
</dbReference>
<dbReference type="InterPro" id="IPR006977">
    <property type="entry name" value="Yip1_dom"/>
</dbReference>
<sequence length="301" mass="32739">MDTQKTNPLYSSPYGGVPTFSSGALPTTFSPSGMAASAAPTAPTISTSTAAASTSQTWQNDFEFVSDDDLTSASEAPTGQTGDVQLDMGDMQYTDATSTDFKAQSGSSASQFLQNKGYGWLLEVEDVDDDNKPLLEELDIDLKDIYYKVRCVVFPCPFLGFQRQILRESPDFWGPLLVVLLFSAVSLYGQFRVVSWIITIWILGSLIIFLLARVLGGEVNYSQCLGVIGYSLLPLIITATTLPLLGTIPYVGFVAKFAGVLWAAYSAGSLLIQDSLAHKKPLLIYPVLLLYIYFFSLYTGV</sequence>
<dbReference type="OMA" id="SWIITMW"/>
<feature type="domain" description="Yip1" evidence="10">
    <location>
        <begin position="163"/>
        <end position="296"/>
    </location>
</feature>
<keyword evidence="6 9" id="KW-0472">Membrane</keyword>
<feature type="transmembrane region" description="Helical" evidence="9">
    <location>
        <begin position="250"/>
        <end position="270"/>
    </location>
</feature>
<evidence type="ECO:0000256" key="3">
    <source>
        <dbReference type="ARBA" id="ARBA00022692"/>
    </source>
</evidence>
<keyword evidence="5" id="KW-0333">Golgi apparatus</keyword>
<dbReference type="PANTHER" id="PTHR21236:SF7">
    <property type="entry name" value="PROTEIN YIPF4"/>
    <property type="match status" value="1"/>
</dbReference>
<dbReference type="CTD" id="84272"/>
<dbReference type="Proteomes" id="UP000887568">
    <property type="component" value="Unplaced"/>
</dbReference>
<evidence type="ECO:0000256" key="8">
    <source>
        <dbReference type="ARBA" id="ARBA00037720"/>
    </source>
</evidence>
<evidence type="ECO:0000256" key="6">
    <source>
        <dbReference type="ARBA" id="ARBA00023136"/>
    </source>
</evidence>
<proteinExistence type="inferred from homology"/>
<comment type="similarity">
    <text evidence="2 9">Belongs to the YIP1 family.</text>
</comment>
<keyword evidence="12" id="KW-1185">Reference proteome</keyword>
<feature type="transmembrane region" description="Helical" evidence="9">
    <location>
        <begin position="282"/>
        <end position="300"/>
    </location>
</feature>
<reference evidence="11" key="1">
    <citation type="submission" date="2022-11" db="UniProtKB">
        <authorList>
            <consortium name="EnsemblMetazoa"/>
        </authorList>
    </citation>
    <scope>IDENTIFICATION</scope>
</reference>
<evidence type="ECO:0000256" key="5">
    <source>
        <dbReference type="ARBA" id="ARBA00023034"/>
    </source>
</evidence>
<feature type="transmembrane region" description="Helical" evidence="9">
    <location>
        <begin position="224"/>
        <end position="244"/>
    </location>
</feature>
<organism evidence="11 12">
    <name type="scientific">Patiria miniata</name>
    <name type="common">Bat star</name>
    <name type="synonym">Asterina miniata</name>
    <dbReference type="NCBI Taxonomy" id="46514"/>
    <lineage>
        <taxon>Eukaryota</taxon>
        <taxon>Metazoa</taxon>
        <taxon>Echinodermata</taxon>
        <taxon>Eleutherozoa</taxon>
        <taxon>Asterozoa</taxon>
        <taxon>Asteroidea</taxon>
        <taxon>Valvatacea</taxon>
        <taxon>Valvatida</taxon>
        <taxon>Asterinidae</taxon>
        <taxon>Patiria</taxon>
    </lineage>
</organism>
<dbReference type="GeneID" id="119742593"/>